<dbReference type="Pfam" id="PF13801">
    <property type="entry name" value="Metal_resist"/>
    <property type="match status" value="1"/>
</dbReference>
<dbReference type="KEGG" id="tsa:AciPR4_0235"/>
<name>E8V0L0_TERSS</name>
<protein>
    <recommendedName>
        <fullName evidence="5">Periplasmic heavy metal sensor</fullName>
    </recommendedName>
</protein>
<dbReference type="AlphaFoldDB" id="E8V0L0"/>
<dbReference type="InterPro" id="IPR025961">
    <property type="entry name" value="Metal_resist"/>
</dbReference>
<evidence type="ECO:0000313" key="4">
    <source>
        <dbReference type="Proteomes" id="UP000006844"/>
    </source>
</evidence>
<dbReference type="OrthoDB" id="122988at2"/>
<dbReference type="EMBL" id="CP002467">
    <property type="protein sequence ID" value="ADV81073.1"/>
    <property type="molecule type" value="Genomic_DNA"/>
</dbReference>
<evidence type="ECO:0008006" key="5">
    <source>
        <dbReference type="Google" id="ProtNLM"/>
    </source>
</evidence>
<gene>
    <name evidence="3" type="ordered locus">AciPR4_0235</name>
</gene>
<evidence type="ECO:0000256" key="2">
    <source>
        <dbReference type="SAM" id="SignalP"/>
    </source>
</evidence>
<organism evidence="3 4">
    <name type="scientific">Terriglobus saanensis (strain ATCC BAA-1853 / DSM 23119 / SP1PR4)</name>
    <dbReference type="NCBI Taxonomy" id="401053"/>
    <lineage>
        <taxon>Bacteria</taxon>
        <taxon>Pseudomonadati</taxon>
        <taxon>Acidobacteriota</taxon>
        <taxon>Terriglobia</taxon>
        <taxon>Terriglobales</taxon>
        <taxon>Acidobacteriaceae</taxon>
        <taxon>Terriglobus</taxon>
    </lineage>
</organism>
<keyword evidence="2" id="KW-0732">Signal</keyword>
<feature type="signal peptide" evidence="2">
    <location>
        <begin position="1"/>
        <end position="25"/>
    </location>
</feature>
<dbReference type="eggNOG" id="COG3678">
    <property type="taxonomic scope" value="Bacteria"/>
</dbReference>
<feature type="chain" id="PRO_5003228874" description="Periplasmic heavy metal sensor" evidence="2">
    <location>
        <begin position="26"/>
        <end position="203"/>
    </location>
</feature>
<feature type="compositionally biased region" description="Gly residues" evidence="1">
    <location>
        <begin position="26"/>
        <end position="52"/>
    </location>
</feature>
<dbReference type="HOGENOM" id="CLU_1395710_0_0_0"/>
<evidence type="ECO:0000256" key="1">
    <source>
        <dbReference type="SAM" id="MobiDB-lite"/>
    </source>
</evidence>
<keyword evidence="4" id="KW-1185">Reference proteome</keyword>
<reference evidence="3 4" key="1">
    <citation type="journal article" date="2012" name="Stand. Genomic Sci.">
        <title>Complete genome sequence of Terriglobus saanensis type strain SP1PR4(T), an Acidobacteria from tundra soil.</title>
        <authorList>
            <person name="Rawat S.R."/>
            <person name="Mannisto M.K."/>
            <person name="Starovoytov V."/>
            <person name="Goodwin L."/>
            <person name="Nolan M."/>
            <person name="Hauser L."/>
            <person name="Land M."/>
            <person name="Davenport K.W."/>
            <person name="Woyke T."/>
            <person name="Haggblom M.M."/>
        </authorList>
    </citation>
    <scope>NUCLEOTIDE SEQUENCE</scope>
    <source>
        <strain evidence="4">ATCC BAA-1853 / DSM 23119 / SP1PR4</strain>
    </source>
</reference>
<dbReference type="RefSeq" id="WP_013566806.1">
    <property type="nucleotide sequence ID" value="NC_014963.1"/>
</dbReference>
<accession>E8V0L0</accession>
<dbReference type="STRING" id="401053.AciPR4_0235"/>
<feature type="region of interest" description="Disordered" evidence="1">
    <location>
        <begin position="26"/>
        <end position="70"/>
    </location>
</feature>
<sequence length="203" mass="21378">MMKSLQWTFLAAVLLSVGASAPAQMHGGGGPGGGGPGGGSGGGMGGPRGGGMSPFNVPSGMDRQNGRGMPPIPGSGPMSSTMRGGLQLGPPGRFWNDKSFAQTLGLRKDQQKKMDAIFGANKTAIVETFKTYQKEEKRLEAATKEKHPDESKVFAGIDAVVQARGNLEKAHAHMLLLIRGEMDDDQIARMEKFREGPPDESAQ</sequence>
<dbReference type="Gene3D" id="1.20.120.1490">
    <property type="match status" value="1"/>
</dbReference>
<evidence type="ECO:0000313" key="3">
    <source>
        <dbReference type="EMBL" id="ADV81073.1"/>
    </source>
</evidence>
<proteinExistence type="predicted"/>
<dbReference type="Proteomes" id="UP000006844">
    <property type="component" value="Chromosome"/>
</dbReference>